<keyword evidence="3" id="KW-1185">Reference proteome</keyword>
<dbReference type="Proteomes" id="UP000480854">
    <property type="component" value="Unassembled WGS sequence"/>
</dbReference>
<dbReference type="RefSeq" id="WP_149471471.1">
    <property type="nucleotide sequence ID" value="NZ_QOKW01000026.1"/>
</dbReference>
<accession>A0A9W7KR94</accession>
<evidence type="ECO:0000256" key="1">
    <source>
        <dbReference type="SAM" id="MobiDB-lite"/>
    </source>
</evidence>
<reference evidence="2 3" key="1">
    <citation type="submission" date="2018-07" db="EMBL/GenBank/DDBJ databases">
        <title>Genome sequence of Azospirillum sp. ATCC 49961.</title>
        <authorList>
            <person name="Sant'Anna F.H."/>
            <person name="Baldani J.I."/>
            <person name="Zilli J.E."/>
            <person name="Reis V.M."/>
            <person name="Hartmann A."/>
            <person name="Cruz L."/>
            <person name="de Souza E.M."/>
            <person name="de Oliveira Pedrosa F."/>
            <person name="Passaglia L.M.P."/>
        </authorList>
    </citation>
    <scope>NUCLEOTIDE SEQUENCE [LARGE SCALE GENOMIC DNA]</scope>
    <source>
        <strain evidence="2 3">ATCC 49961</strain>
    </source>
</reference>
<feature type="compositionally biased region" description="Basic and acidic residues" evidence="1">
    <location>
        <begin position="591"/>
        <end position="602"/>
    </location>
</feature>
<organism evidence="2 3">
    <name type="scientific">Roseomonas genomospecies 6</name>
    <dbReference type="NCBI Taxonomy" id="214106"/>
    <lineage>
        <taxon>Bacteria</taxon>
        <taxon>Pseudomonadati</taxon>
        <taxon>Pseudomonadota</taxon>
        <taxon>Alphaproteobacteria</taxon>
        <taxon>Acetobacterales</taxon>
        <taxon>Roseomonadaceae</taxon>
        <taxon>Roseomonas</taxon>
    </lineage>
</organism>
<dbReference type="AlphaFoldDB" id="A0A9W7KR94"/>
<dbReference type="OrthoDB" id="8477295at2"/>
<feature type="compositionally biased region" description="Low complexity" evidence="1">
    <location>
        <begin position="581"/>
        <end position="590"/>
    </location>
</feature>
<feature type="region of interest" description="Disordered" evidence="1">
    <location>
        <begin position="581"/>
        <end position="602"/>
    </location>
</feature>
<dbReference type="EMBL" id="QOKW01000026">
    <property type="protein sequence ID" value="KAA0677165.1"/>
    <property type="molecule type" value="Genomic_DNA"/>
</dbReference>
<gene>
    <name evidence="2" type="ORF">DS843_24550</name>
</gene>
<proteinExistence type="predicted"/>
<name>A0A9W7KR94_9PROT</name>
<comment type="caution">
    <text evidence="2">The sequence shown here is derived from an EMBL/GenBank/DDBJ whole genome shotgun (WGS) entry which is preliminary data.</text>
</comment>
<evidence type="ECO:0000313" key="2">
    <source>
        <dbReference type="EMBL" id="KAA0677165.1"/>
    </source>
</evidence>
<evidence type="ECO:0000313" key="3">
    <source>
        <dbReference type="Proteomes" id="UP000480854"/>
    </source>
</evidence>
<protein>
    <submittedName>
        <fullName evidence="2">Uncharacterized protein</fullName>
    </submittedName>
</protein>
<sequence length="602" mass="65681">MLTDDHIIELAGAEGLLLYGDSAVPEQFYYAATRPRIARDADGHRFTLVRYDRPRDGQAGMLSFVVDLAPDPAELATALGTLRRRTPGAQLSPVPWLSGTVTAAIIGGDPVHTVPSLLNDNSAVVCLGLTTEQYLLLKHSLDDPLSVPISVVYDLRFEALRPAYSFSIRFDEERFRDWLQKKKKAGLLFFSVEKIETFEELRHSGAIEIIFIDEREEEPPTALKRAFLQSLKALLTPLPAFTRPTGDDDGGWEIGYSSSTLHEIQTYTRKLDLNMTMRAAVARSIHVQGALTDLADALSSRPVVELPTSGSFLQDVTIRCHGPFDGDPLEALSLSVTPAAIQPSARVFGARGGGEWRVSLPHNPYRPVEYSCSCDLDFVGEGRASATGAAAIRRDQAFVDILPSAFYTFRRYHVTVADDFPWRLIRSVTVRLCGIDGIDGIDVSPATLILNGARPSGTMELFAPAPVDLDEVWFEAVHKAVNGMLHTEGGFPSGTAIFLNPLRQRRVTFAASPSVDWGRCRTIAVTPRGGRAFQIWDPSQKIALTAAAPRAAFTYWFTDDGTLSCRTTLVLTAGGTAPGPTIAGAGPRIAVSDRNELPEEET</sequence>